<feature type="binding site" evidence="11">
    <location>
        <position position="42"/>
    </location>
    <ligand>
        <name>L-glutamate</name>
        <dbReference type="ChEBI" id="CHEBI:29985"/>
    </ligand>
</feature>
<dbReference type="PANTHER" id="PTHR43247:SF1">
    <property type="entry name" value="PHOSPHOSERINE AMINOTRANSFERASE"/>
    <property type="match status" value="1"/>
</dbReference>
<evidence type="ECO:0000313" key="15">
    <source>
        <dbReference type="Proteomes" id="UP000051658"/>
    </source>
</evidence>
<evidence type="ECO:0000256" key="11">
    <source>
        <dbReference type="HAMAP-Rule" id="MF_00160"/>
    </source>
</evidence>
<evidence type="ECO:0000256" key="2">
    <source>
        <dbReference type="ARBA" id="ARBA00005099"/>
    </source>
</evidence>
<comment type="catalytic activity">
    <reaction evidence="9 11">
        <text>4-(phosphooxy)-L-threonine + 2-oxoglutarate = (R)-3-hydroxy-2-oxo-4-phosphooxybutanoate + L-glutamate</text>
        <dbReference type="Rhea" id="RHEA:16573"/>
        <dbReference type="ChEBI" id="CHEBI:16810"/>
        <dbReference type="ChEBI" id="CHEBI:29985"/>
        <dbReference type="ChEBI" id="CHEBI:58452"/>
        <dbReference type="ChEBI" id="CHEBI:58538"/>
        <dbReference type="EC" id="2.6.1.52"/>
    </reaction>
</comment>
<evidence type="ECO:0000256" key="6">
    <source>
        <dbReference type="ARBA" id="ARBA00022679"/>
    </source>
</evidence>
<comment type="subunit">
    <text evidence="11">Homodimer.</text>
</comment>
<dbReference type="AlphaFoldDB" id="A0A0R2HWS1"/>
<dbReference type="FunFam" id="3.90.1150.10:FF:000006">
    <property type="entry name" value="Phosphoserine aminotransferase"/>
    <property type="match status" value="1"/>
</dbReference>
<keyword evidence="11" id="KW-0963">Cytoplasm</keyword>
<feature type="binding site" evidence="11">
    <location>
        <position position="171"/>
    </location>
    <ligand>
        <name>pyridoxal 5'-phosphate</name>
        <dbReference type="ChEBI" id="CHEBI:597326"/>
    </ligand>
</feature>
<comment type="function">
    <text evidence="1 11">Catalyzes the reversible conversion of 3-phosphohydroxypyruvate to phosphoserine and of 3-hydroxy-2-oxo-4-phosphonooxybutanoate to phosphohydroxythreonine.</text>
</comment>
<dbReference type="GO" id="GO:0005737">
    <property type="term" value="C:cytoplasm"/>
    <property type="evidence" value="ECO:0007669"/>
    <property type="project" value="UniProtKB-SubCell"/>
</dbReference>
<evidence type="ECO:0000256" key="8">
    <source>
        <dbReference type="ARBA" id="ARBA00023299"/>
    </source>
</evidence>
<dbReference type="EMBL" id="JQBS01000007">
    <property type="protein sequence ID" value="KRN57219.1"/>
    <property type="molecule type" value="Genomic_DNA"/>
</dbReference>
<keyword evidence="4 11" id="KW-0032">Aminotransferase</keyword>
<evidence type="ECO:0000256" key="7">
    <source>
        <dbReference type="ARBA" id="ARBA00022898"/>
    </source>
</evidence>
<feature type="binding site" evidence="11">
    <location>
        <begin position="235"/>
        <end position="236"/>
    </location>
    <ligand>
        <name>pyridoxal 5'-phosphate</name>
        <dbReference type="ChEBI" id="CHEBI:597326"/>
    </ligand>
</feature>
<keyword evidence="8 11" id="KW-0718">Serine biosynthesis</keyword>
<dbReference type="InterPro" id="IPR000192">
    <property type="entry name" value="Aminotrans_V_dom"/>
</dbReference>
<dbReference type="SUPFAM" id="SSF53383">
    <property type="entry name" value="PLP-dependent transferases"/>
    <property type="match status" value="1"/>
</dbReference>
<dbReference type="GO" id="GO:0004648">
    <property type="term" value="F:O-phospho-L-serine:2-oxoglutarate aminotransferase activity"/>
    <property type="evidence" value="ECO:0007669"/>
    <property type="project" value="UniProtKB-UniRule"/>
</dbReference>
<feature type="binding site" evidence="11">
    <location>
        <position position="151"/>
    </location>
    <ligand>
        <name>pyridoxal 5'-phosphate</name>
        <dbReference type="ChEBI" id="CHEBI:597326"/>
    </ligand>
</feature>
<comment type="caution">
    <text evidence="11">Lacks conserved residue(s) required for the propagation of feature annotation.</text>
</comment>
<dbReference type="InterPro" id="IPR022278">
    <property type="entry name" value="Pser_aminoTfrase"/>
</dbReference>
<evidence type="ECO:0000256" key="1">
    <source>
        <dbReference type="ARBA" id="ARBA00003483"/>
    </source>
</evidence>
<feature type="binding site" evidence="11">
    <location>
        <position position="101"/>
    </location>
    <ligand>
        <name>pyridoxal 5'-phosphate</name>
        <dbReference type="ChEBI" id="CHEBI:597326"/>
    </ligand>
</feature>
<feature type="modified residue" description="N6-(pyridoxal phosphate)lysine" evidence="11">
    <location>
        <position position="195"/>
    </location>
</feature>
<comment type="caution">
    <text evidence="14">The sequence shown here is derived from an EMBL/GenBank/DDBJ whole genome shotgun (WGS) entry which is preliminary data.</text>
</comment>
<comment type="pathway">
    <text evidence="2 11 12">Amino-acid biosynthesis; L-serine biosynthesis; L-serine from 3-phospho-D-glycerate: step 2/3.</text>
</comment>
<dbReference type="eggNOG" id="COG1932">
    <property type="taxonomic scope" value="Bacteria"/>
</dbReference>
<keyword evidence="7 11" id="KW-0663">Pyridoxal phosphate</keyword>
<dbReference type="PATRIC" id="fig|1449336.4.peg.202"/>
<dbReference type="PANTHER" id="PTHR43247">
    <property type="entry name" value="PHOSPHOSERINE AMINOTRANSFERASE"/>
    <property type="match status" value="1"/>
</dbReference>
<dbReference type="Gene3D" id="3.90.1150.10">
    <property type="entry name" value="Aspartate Aminotransferase, domain 1"/>
    <property type="match status" value="1"/>
</dbReference>
<evidence type="ECO:0000256" key="4">
    <source>
        <dbReference type="ARBA" id="ARBA00022576"/>
    </source>
</evidence>
<reference evidence="14 15" key="1">
    <citation type="journal article" date="2015" name="Genome Announc.">
        <title>Expanding the biotechnology potential of lactobacilli through comparative genomics of 213 strains and associated genera.</title>
        <authorList>
            <person name="Sun Z."/>
            <person name="Harris H.M."/>
            <person name="McCann A."/>
            <person name="Guo C."/>
            <person name="Argimon S."/>
            <person name="Zhang W."/>
            <person name="Yang X."/>
            <person name="Jeffery I.B."/>
            <person name="Cooney J.C."/>
            <person name="Kagawa T.F."/>
            <person name="Liu W."/>
            <person name="Song Y."/>
            <person name="Salvetti E."/>
            <person name="Wrobel A."/>
            <person name="Rasinkangas P."/>
            <person name="Parkhill J."/>
            <person name="Rea M.C."/>
            <person name="O'Sullivan O."/>
            <person name="Ritari J."/>
            <person name="Douillard F.P."/>
            <person name="Paul Ross R."/>
            <person name="Yang R."/>
            <person name="Briner A.E."/>
            <person name="Felis G.E."/>
            <person name="de Vos W.M."/>
            <person name="Barrangou R."/>
            <person name="Klaenhammer T.R."/>
            <person name="Caufield P.W."/>
            <person name="Cui Y."/>
            <person name="Zhang H."/>
            <person name="O'Toole P.W."/>
        </authorList>
    </citation>
    <scope>NUCLEOTIDE SEQUENCE [LARGE SCALE GENOMIC DNA]</scope>
    <source>
        <strain evidence="14 15">DSM 20623</strain>
    </source>
</reference>
<accession>A0A0R2HWS1</accession>
<comment type="cofactor">
    <cofactor evidence="11">
        <name>pyridoxal 5'-phosphate</name>
        <dbReference type="ChEBI" id="CHEBI:597326"/>
    </cofactor>
    <text evidence="11">Binds 1 pyridoxal phosphate per subunit.</text>
</comment>
<feature type="binding site" evidence="11">
    <location>
        <position position="194"/>
    </location>
    <ligand>
        <name>pyridoxal 5'-phosphate</name>
        <dbReference type="ChEBI" id="CHEBI:597326"/>
    </ligand>
</feature>
<feature type="domain" description="Aminotransferase class V" evidence="13">
    <location>
        <begin position="4"/>
        <end position="346"/>
    </location>
</feature>
<dbReference type="Pfam" id="PF00266">
    <property type="entry name" value="Aminotran_5"/>
    <property type="match status" value="1"/>
</dbReference>
<dbReference type="HAMAP" id="MF_00160">
    <property type="entry name" value="SerC_aminotrans_5"/>
    <property type="match status" value="1"/>
</dbReference>
<comment type="catalytic activity">
    <reaction evidence="10 11 12">
        <text>O-phospho-L-serine + 2-oxoglutarate = 3-phosphooxypyruvate + L-glutamate</text>
        <dbReference type="Rhea" id="RHEA:14329"/>
        <dbReference type="ChEBI" id="CHEBI:16810"/>
        <dbReference type="ChEBI" id="CHEBI:18110"/>
        <dbReference type="ChEBI" id="CHEBI:29985"/>
        <dbReference type="ChEBI" id="CHEBI:57524"/>
        <dbReference type="EC" id="2.6.1.52"/>
    </reaction>
</comment>
<keyword evidence="6 11" id="KW-0808">Transferase</keyword>
<feature type="binding site" evidence="11">
    <location>
        <begin position="76"/>
        <end position="77"/>
    </location>
    <ligand>
        <name>pyridoxal 5'-phosphate</name>
        <dbReference type="ChEBI" id="CHEBI:597326"/>
    </ligand>
</feature>
<sequence>MKKVYNFSAGPAVLPSSVLKKVQDEMLDYADSGMSVMELSHRSSLFQAIIDDAECLLRELMSIPDHYSVLFLQGGASLQFSMIPMNLAQNKKVAYVNSGSWSEKAIEEALKIPDLTVDVIASSQQDQFKKVPTIPAVTADYDYLHITTNNTIEGTTYFEVPTGIEIPVIADMSSNILSSEYDVSDFGLIYAGAQKNIGPAGLTVVIIRKDLIRLVDNLPAMLDYSVQEKNNSMYNTPPTFAIYVAKLVFEWLKELGGVKSIEAINRKKAQLLYDYLDQSSLFSSPVERGSRSLTNIPFVTGDAAIDKQFVEEAEKAGFVNLKGHRSVGGMRASLYNAFPIEGVTALIEFMDTFTKKTEEAPLHVSN</sequence>
<name>A0A0R2HWS1_CARDV</name>
<dbReference type="NCBIfam" id="TIGR01364">
    <property type="entry name" value="serC_1"/>
    <property type="match status" value="1"/>
</dbReference>
<evidence type="ECO:0000313" key="14">
    <source>
        <dbReference type="EMBL" id="KRN57219.1"/>
    </source>
</evidence>
<dbReference type="InterPro" id="IPR015421">
    <property type="entry name" value="PyrdxlP-dep_Trfase_major"/>
</dbReference>
<comment type="subcellular location">
    <subcellularLocation>
        <location evidence="11">Cytoplasm</location>
    </subcellularLocation>
</comment>
<evidence type="ECO:0000256" key="9">
    <source>
        <dbReference type="ARBA" id="ARBA00047630"/>
    </source>
</evidence>
<dbReference type="Gene3D" id="3.40.640.10">
    <property type="entry name" value="Type I PLP-dependent aspartate aminotransferase-like (Major domain)"/>
    <property type="match status" value="1"/>
</dbReference>
<dbReference type="RefSeq" id="WP_034571311.1">
    <property type="nucleotide sequence ID" value="NZ_JQBS01000007.1"/>
</dbReference>
<evidence type="ECO:0000259" key="13">
    <source>
        <dbReference type="Pfam" id="PF00266"/>
    </source>
</evidence>
<dbReference type="InterPro" id="IPR015422">
    <property type="entry name" value="PyrdxlP-dep_Trfase_small"/>
</dbReference>
<dbReference type="PROSITE" id="PS00595">
    <property type="entry name" value="AA_TRANSFER_CLASS_5"/>
    <property type="match status" value="1"/>
</dbReference>
<protein>
    <recommendedName>
        <fullName evidence="11">Phosphoserine aminotransferase</fullName>
        <ecNumber evidence="11">2.6.1.52</ecNumber>
    </recommendedName>
    <alternativeName>
        <fullName evidence="11">Phosphohydroxythreonine aminotransferase</fullName>
        <shortName evidence="11">PSAT</shortName>
    </alternativeName>
</protein>
<dbReference type="PIRSF" id="PIRSF000525">
    <property type="entry name" value="SerC"/>
    <property type="match status" value="1"/>
</dbReference>
<keyword evidence="15" id="KW-1185">Reference proteome</keyword>
<dbReference type="InterPro" id="IPR015424">
    <property type="entry name" value="PyrdxlP-dep_Trfase"/>
</dbReference>
<proteinExistence type="inferred from homology"/>
<gene>
    <name evidence="11" type="primary">serC</name>
    <name evidence="14" type="ORF">IV74_GL000200</name>
</gene>
<keyword evidence="5 11" id="KW-0028">Amino-acid biosynthesis</keyword>
<dbReference type="FunFam" id="3.40.640.10:FF:000010">
    <property type="entry name" value="Phosphoserine aminotransferase"/>
    <property type="match status" value="1"/>
</dbReference>
<dbReference type="GO" id="GO:0030170">
    <property type="term" value="F:pyridoxal phosphate binding"/>
    <property type="evidence" value="ECO:0007669"/>
    <property type="project" value="UniProtKB-UniRule"/>
</dbReference>
<dbReference type="UniPathway" id="UPA00135">
    <property type="reaction ID" value="UER00197"/>
</dbReference>
<dbReference type="InterPro" id="IPR020578">
    <property type="entry name" value="Aminotrans_V_PyrdxlP_BS"/>
</dbReference>
<organism evidence="14 15">
    <name type="scientific">Carnobacterium divergens DSM 20623</name>
    <dbReference type="NCBI Taxonomy" id="1449336"/>
    <lineage>
        <taxon>Bacteria</taxon>
        <taxon>Bacillati</taxon>
        <taxon>Bacillota</taxon>
        <taxon>Bacilli</taxon>
        <taxon>Lactobacillales</taxon>
        <taxon>Carnobacteriaceae</taxon>
        <taxon>Carnobacterium</taxon>
    </lineage>
</organism>
<dbReference type="GeneID" id="89588195"/>
<comment type="similarity">
    <text evidence="3 11">Belongs to the class-V pyridoxal-phosphate-dependent aminotransferase family. SerC subfamily.</text>
</comment>
<evidence type="ECO:0000256" key="12">
    <source>
        <dbReference type="RuleBase" id="RU004505"/>
    </source>
</evidence>
<dbReference type="EC" id="2.6.1.52" evidence="11"/>
<evidence type="ECO:0000256" key="10">
    <source>
        <dbReference type="ARBA" id="ARBA00049007"/>
    </source>
</evidence>
<evidence type="ECO:0000256" key="5">
    <source>
        <dbReference type="ARBA" id="ARBA00022605"/>
    </source>
</evidence>
<dbReference type="Proteomes" id="UP000051658">
    <property type="component" value="Unassembled WGS sequence"/>
</dbReference>
<evidence type="ECO:0000256" key="3">
    <source>
        <dbReference type="ARBA" id="ARBA00006904"/>
    </source>
</evidence>
<dbReference type="GO" id="GO:0006564">
    <property type="term" value="P:L-serine biosynthetic process"/>
    <property type="evidence" value="ECO:0007669"/>
    <property type="project" value="UniProtKB-UniRule"/>
</dbReference>
<dbReference type="NCBIfam" id="NF003764">
    <property type="entry name" value="PRK05355.1"/>
    <property type="match status" value="1"/>
</dbReference>